<dbReference type="GO" id="GO:0006508">
    <property type="term" value="P:proteolysis"/>
    <property type="evidence" value="ECO:0007669"/>
    <property type="project" value="UniProtKB-KW"/>
</dbReference>
<evidence type="ECO:0000259" key="12">
    <source>
        <dbReference type="SMART" id="SM00228"/>
    </source>
</evidence>
<dbReference type="InterPro" id="IPR001478">
    <property type="entry name" value="PDZ"/>
</dbReference>
<dbReference type="RefSeq" id="WP_166274540.1">
    <property type="nucleotide sequence ID" value="NZ_JTHE03000044.1"/>
</dbReference>
<accession>A0ABD4T335</accession>
<evidence type="ECO:0000256" key="7">
    <source>
        <dbReference type="ARBA" id="ARBA00022833"/>
    </source>
</evidence>
<dbReference type="Gene3D" id="2.30.42.10">
    <property type="match status" value="1"/>
</dbReference>
<dbReference type="AlphaFoldDB" id="A0ABD4T335"/>
<keyword evidence="4" id="KW-0645">Protease</keyword>
<dbReference type="Pfam" id="PF02163">
    <property type="entry name" value="Peptidase_M50"/>
    <property type="match status" value="1"/>
</dbReference>
<sequence>MPVLAAIAVVGILIVVHELGHFLAARLQGIIVTRFAIGFGPVLWRYQGRVTEYSLRAIPLGGYVAFPDDELEEDLNSSDPGLLKNRPILDRAIVMVAGVLANLIFAYLLLMTQLGTVGIPEFQPQPGVQIPQLVSTMSSAAGEAGLQAMDVVIQVNGQPLPPGSVGIDRMQEAILSSQGSRLELLVLRDQEQLEFSVAPQIDEDGIPRIGVQLAPNGQFIFHKATHLTQLINQSNQEFERISRLTVLGFAHLISNFQEAASQLSGPVAIVAMGADIAKSNAGNLLQFAALISINLAFINILPLPALDGGQLLFLAFEGIRGKPLPVQFQQGVMQTGLFLIMGLGVLLIVRDTANLSWVQQLMQ</sequence>
<evidence type="ECO:0000256" key="4">
    <source>
        <dbReference type="ARBA" id="ARBA00022670"/>
    </source>
</evidence>
<name>A0ABD4T335_9CYAN</name>
<evidence type="ECO:0000256" key="8">
    <source>
        <dbReference type="ARBA" id="ARBA00022989"/>
    </source>
</evidence>
<keyword evidence="6 11" id="KW-0378">Hydrolase</keyword>
<keyword evidence="5 11" id="KW-0812">Transmembrane</keyword>
<gene>
    <name evidence="13" type="primary">rseP</name>
    <name evidence="13" type="ORF">QQ91_0007390</name>
</gene>
<dbReference type="InterPro" id="IPR004387">
    <property type="entry name" value="Pept_M50_Zn"/>
</dbReference>
<feature type="transmembrane region" description="Helical" evidence="11">
    <location>
        <begin position="92"/>
        <end position="110"/>
    </location>
</feature>
<comment type="cofactor">
    <cofactor evidence="1 11">
        <name>Zn(2+)</name>
        <dbReference type="ChEBI" id="CHEBI:29105"/>
    </cofactor>
</comment>
<dbReference type="InterPro" id="IPR036034">
    <property type="entry name" value="PDZ_sf"/>
</dbReference>
<comment type="caution">
    <text evidence="13">The sequence shown here is derived from an EMBL/GenBank/DDBJ whole genome shotgun (WGS) entry which is preliminary data.</text>
</comment>
<keyword evidence="14" id="KW-1185">Reference proteome</keyword>
<keyword evidence="8 11" id="KW-1133">Transmembrane helix</keyword>
<dbReference type="GO" id="GO:0046872">
    <property type="term" value="F:metal ion binding"/>
    <property type="evidence" value="ECO:0007669"/>
    <property type="project" value="UniProtKB-KW"/>
</dbReference>
<evidence type="ECO:0000256" key="6">
    <source>
        <dbReference type="ARBA" id="ARBA00022801"/>
    </source>
</evidence>
<dbReference type="EMBL" id="JTHE03000044">
    <property type="protein sequence ID" value="MCM1982647.1"/>
    <property type="molecule type" value="Genomic_DNA"/>
</dbReference>
<dbReference type="SUPFAM" id="SSF50156">
    <property type="entry name" value="PDZ domain-like"/>
    <property type="match status" value="1"/>
</dbReference>
<evidence type="ECO:0000313" key="14">
    <source>
        <dbReference type="Proteomes" id="UP000031561"/>
    </source>
</evidence>
<feature type="transmembrane region" description="Helical" evidence="11">
    <location>
        <begin position="284"/>
        <end position="306"/>
    </location>
</feature>
<keyword evidence="11" id="KW-0479">Metal-binding</keyword>
<evidence type="ECO:0000256" key="10">
    <source>
        <dbReference type="ARBA" id="ARBA00023136"/>
    </source>
</evidence>
<feature type="domain" description="PDZ" evidence="12">
    <location>
        <begin position="112"/>
        <end position="190"/>
    </location>
</feature>
<dbReference type="CDD" id="cd06163">
    <property type="entry name" value="S2P-M50_PDZ_RseP-like"/>
    <property type="match status" value="1"/>
</dbReference>
<reference evidence="13 14" key="1">
    <citation type="journal article" date="2015" name="Genome Announc.">
        <title>Draft Genome Sequence of Filamentous Marine Cyanobacterium Lyngbya confervoides Strain BDU141951.</title>
        <authorList>
            <person name="Chandrababunaidu M.M."/>
            <person name="Sen D."/>
            <person name="Tripathy S."/>
        </authorList>
    </citation>
    <scope>NUCLEOTIDE SEQUENCE [LARGE SCALE GENOMIC DNA]</scope>
    <source>
        <strain evidence="13 14">BDU141951</strain>
    </source>
</reference>
<dbReference type="NCBIfam" id="TIGR00054">
    <property type="entry name" value="RIP metalloprotease RseP"/>
    <property type="match status" value="1"/>
</dbReference>
<dbReference type="Proteomes" id="UP000031561">
    <property type="component" value="Unassembled WGS sequence"/>
</dbReference>
<keyword evidence="10 11" id="KW-0472">Membrane</keyword>
<evidence type="ECO:0000256" key="2">
    <source>
        <dbReference type="ARBA" id="ARBA00004141"/>
    </source>
</evidence>
<evidence type="ECO:0000256" key="9">
    <source>
        <dbReference type="ARBA" id="ARBA00023049"/>
    </source>
</evidence>
<dbReference type="GO" id="GO:0016020">
    <property type="term" value="C:membrane"/>
    <property type="evidence" value="ECO:0007669"/>
    <property type="project" value="UniProtKB-SubCell"/>
</dbReference>
<comment type="subcellular location">
    <subcellularLocation>
        <location evidence="2">Membrane</location>
        <topology evidence="2">Multi-pass membrane protein</topology>
    </subcellularLocation>
</comment>
<protein>
    <recommendedName>
        <fullName evidence="11">Zinc metalloprotease</fullName>
        <ecNumber evidence="11">3.4.24.-</ecNumber>
    </recommendedName>
</protein>
<dbReference type="EC" id="3.4.24.-" evidence="11"/>
<dbReference type="PANTHER" id="PTHR42837">
    <property type="entry name" value="REGULATOR OF SIGMA-E PROTEASE RSEP"/>
    <property type="match status" value="1"/>
</dbReference>
<comment type="similarity">
    <text evidence="3 11">Belongs to the peptidase M50B family.</text>
</comment>
<proteinExistence type="inferred from homology"/>
<evidence type="ECO:0000313" key="13">
    <source>
        <dbReference type="EMBL" id="MCM1982647.1"/>
    </source>
</evidence>
<evidence type="ECO:0000256" key="11">
    <source>
        <dbReference type="RuleBase" id="RU362031"/>
    </source>
</evidence>
<keyword evidence="7 11" id="KW-0862">Zinc</keyword>
<evidence type="ECO:0000256" key="1">
    <source>
        <dbReference type="ARBA" id="ARBA00001947"/>
    </source>
</evidence>
<feature type="transmembrane region" description="Helical" evidence="11">
    <location>
        <begin position="326"/>
        <end position="349"/>
    </location>
</feature>
<evidence type="ECO:0000256" key="5">
    <source>
        <dbReference type="ARBA" id="ARBA00022692"/>
    </source>
</evidence>
<dbReference type="SMART" id="SM00228">
    <property type="entry name" value="PDZ"/>
    <property type="match status" value="1"/>
</dbReference>
<dbReference type="PANTHER" id="PTHR42837:SF2">
    <property type="entry name" value="MEMBRANE METALLOPROTEASE ARASP2, CHLOROPLASTIC-RELATED"/>
    <property type="match status" value="1"/>
</dbReference>
<evidence type="ECO:0000256" key="3">
    <source>
        <dbReference type="ARBA" id="ARBA00007931"/>
    </source>
</evidence>
<keyword evidence="9 11" id="KW-0482">Metalloprotease</keyword>
<organism evidence="13 14">
    <name type="scientific">Lyngbya confervoides BDU141951</name>
    <dbReference type="NCBI Taxonomy" id="1574623"/>
    <lineage>
        <taxon>Bacteria</taxon>
        <taxon>Bacillati</taxon>
        <taxon>Cyanobacteriota</taxon>
        <taxon>Cyanophyceae</taxon>
        <taxon>Oscillatoriophycideae</taxon>
        <taxon>Oscillatoriales</taxon>
        <taxon>Microcoleaceae</taxon>
        <taxon>Lyngbya</taxon>
    </lineage>
</organism>
<dbReference type="GO" id="GO:0008237">
    <property type="term" value="F:metallopeptidase activity"/>
    <property type="evidence" value="ECO:0007669"/>
    <property type="project" value="UniProtKB-KW"/>
</dbReference>
<dbReference type="InterPro" id="IPR008915">
    <property type="entry name" value="Peptidase_M50"/>
</dbReference>